<evidence type="ECO:0000256" key="4">
    <source>
        <dbReference type="ARBA" id="ARBA00022801"/>
    </source>
</evidence>
<comment type="cofactor">
    <cofactor evidence="10">
        <name>Mg(2+)</name>
        <dbReference type="ChEBI" id="CHEBI:18420"/>
    </cofactor>
    <cofactor evidence="10">
        <name>Mn(2+)</name>
        <dbReference type="ChEBI" id="CHEBI:29035"/>
    </cofactor>
</comment>
<keyword evidence="3 10" id="KW-0255">Endonuclease</keyword>
<evidence type="ECO:0000256" key="9">
    <source>
        <dbReference type="ARBA" id="ARBA00038592"/>
    </source>
</evidence>
<evidence type="ECO:0000256" key="6">
    <source>
        <dbReference type="ARBA" id="ARBA00023118"/>
    </source>
</evidence>
<dbReference type="Proteomes" id="UP000094056">
    <property type="component" value="Unassembled WGS sequence"/>
</dbReference>
<evidence type="ECO:0000256" key="2">
    <source>
        <dbReference type="ARBA" id="ARBA00022723"/>
    </source>
</evidence>
<evidence type="ECO:0000256" key="3">
    <source>
        <dbReference type="ARBA" id="ARBA00022759"/>
    </source>
</evidence>
<evidence type="ECO:0000256" key="1">
    <source>
        <dbReference type="ARBA" id="ARBA00022722"/>
    </source>
</evidence>
<keyword evidence="7 10" id="KW-0238">DNA-binding</keyword>
<dbReference type="HAMAP" id="MF_01470">
    <property type="entry name" value="Cas1"/>
    <property type="match status" value="1"/>
</dbReference>
<dbReference type="PANTHER" id="PTHR34353:SF2">
    <property type="entry name" value="CRISPR-ASSOCIATED ENDONUCLEASE CAS1 1"/>
    <property type="match status" value="1"/>
</dbReference>
<dbReference type="GO" id="GO:0003677">
    <property type="term" value="F:DNA binding"/>
    <property type="evidence" value="ECO:0007669"/>
    <property type="project" value="UniProtKB-KW"/>
</dbReference>
<dbReference type="GO" id="GO:0004519">
    <property type="term" value="F:endonuclease activity"/>
    <property type="evidence" value="ECO:0007669"/>
    <property type="project" value="UniProtKB-UniRule"/>
</dbReference>
<dbReference type="Pfam" id="PF01867">
    <property type="entry name" value="Cas_Cas1"/>
    <property type="match status" value="1"/>
</dbReference>
<evidence type="ECO:0000256" key="7">
    <source>
        <dbReference type="ARBA" id="ARBA00023125"/>
    </source>
</evidence>
<dbReference type="PATRIC" id="fig|1872076.5.peg.3025"/>
<dbReference type="Gene3D" id="3.100.10.20">
    <property type="entry name" value="CRISPR-associated endonuclease Cas1, N-terminal domain"/>
    <property type="match status" value="1"/>
</dbReference>
<dbReference type="PANTHER" id="PTHR34353">
    <property type="entry name" value="CRISPR-ASSOCIATED ENDONUCLEASE CAS1 1"/>
    <property type="match status" value="1"/>
</dbReference>
<feature type="binding site" evidence="10">
    <location>
        <position position="223"/>
    </location>
    <ligand>
        <name>Mn(2+)</name>
        <dbReference type="ChEBI" id="CHEBI:29035"/>
    </ligand>
</feature>
<dbReference type="GO" id="GO:0051607">
    <property type="term" value="P:defense response to virus"/>
    <property type="evidence" value="ECO:0007669"/>
    <property type="project" value="UniProtKB-UniRule"/>
</dbReference>
<dbReference type="InterPro" id="IPR002729">
    <property type="entry name" value="CRISPR-assoc_Cas1"/>
</dbReference>
<keyword evidence="5 10" id="KW-0460">Magnesium</keyword>
<dbReference type="InterPro" id="IPR042211">
    <property type="entry name" value="CRISPR-assoc_Cas1_N"/>
</dbReference>
<evidence type="ECO:0000256" key="8">
    <source>
        <dbReference type="ARBA" id="ARBA00023211"/>
    </source>
</evidence>
<dbReference type="GO" id="GO:0016787">
    <property type="term" value="F:hydrolase activity"/>
    <property type="evidence" value="ECO:0007669"/>
    <property type="project" value="UniProtKB-KW"/>
</dbReference>
<feature type="binding site" evidence="10">
    <location>
        <position position="238"/>
    </location>
    <ligand>
        <name>Mn(2+)</name>
        <dbReference type="ChEBI" id="CHEBI:29035"/>
    </ligand>
</feature>
<name>A0A1E3X9P7_9BACT</name>
<gene>
    <name evidence="10" type="primary">cas1</name>
    <name evidence="11" type="ORF">SCARUB_02557</name>
</gene>
<comment type="caution">
    <text evidence="11">The sequence shown here is derived from an EMBL/GenBank/DDBJ whole genome shotgun (WGS) entry which is preliminary data.</text>
</comment>
<evidence type="ECO:0000256" key="10">
    <source>
        <dbReference type="HAMAP-Rule" id="MF_01470"/>
    </source>
</evidence>
<dbReference type="NCBIfam" id="TIGR00287">
    <property type="entry name" value="cas1"/>
    <property type="match status" value="1"/>
</dbReference>
<proteinExistence type="inferred from homology"/>
<keyword evidence="2 10" id="KW-0479">Metal-binding</keyword>
<dbReference type="InterPro" id="IPR050646">
    <property type="entry name" value="Cas1"/>
</dbReference>
<dbReference type="GO" id="GO:0046872">
    <property type="term" value="F:metal ion binding"/>
    <property type="evidence" value="ECO:0007669"/>
    <property type="project" value="UniProtKB-UniRule"/>
</dbReference>
<comment type="subunit">
    <text evidence="9 10">Homodimer, forms a heterotetramer with a Cas2 homodimer.</text>
</comment>
<keyword evidence="4 10" id="KW-0378">Hydrolase</keyword>
<sequence length="332" mass="38658">MATLYLTEQGSKLGKKSRRLIVEKDNKTLLEVPEFKVDRVLIFGNVQITTQAIAFLLGNGIETSFLTMQGRLKGRLSPIESKNVYLRLKQYERYQDDDFRLKIAKSIISAKISNSRTILMRYARNHPEIDLEESKKRLDDCMRNVESKESIKSLMGVEGIAASVYFRAYGKMFRRELQFEKRQRRPARDPVNALLSFGYILITNEMLSIACAIGFEPYIGYLHGVDYGRPSLALDMVEEIRHPIIDRLTLYLINNQILKEDDFEDKSEEGIFLNDEAKKVCFTQFEQYMNKEIETNISPGKKSYRSLFRLQSHKLMDTILKDEPYEPYLLKD</sequence>
<evidence type="ECO:0000313" key="11">
    <source>
        <dbReference type="EMBL" id="ODS32309.1"/>
    </source>
</evidence>
<comment type="function">
    <text evidence="10">CRISPR (clustered regularly interspaced short palindromic repeat), is an adaptive immune system that provides protection against mobile genetic elements (viruses, transposable elements and conjugative plasmids). CRISPR clusters contain spacers, sequences complementary to antecedent mobile elements, and target invading nucleic acids. CRISPR clusters are transcribed and processed into CRISPR RNA (crRNA). Acts as a dsDNA endonuclease. Involved in the integration of spacer DNA into the CRISPR cassette.</text>
</comment>
<evidence type="ECO:0000313" key="12">
    <source>
        <dbReference type="Proteomes" id="UP000094056"/>
    </source>
</evidence>
<dbReference type="GO" id="GO:0043571">
    <property type="term" value="P:maintenance of CRISPR repeat elements"/>
    <property type="evidence" value="ECO:0007669"/>
    <property type="project" value="UniProtKB-UniRule"/>
</dbReference>
<dbReference type="Gene3D" id="1.20.120.920">
    <property type="entry name" value="CRISPR-associated endonuclease Cas1, C-terminal domain"/>
    <property type="match status" value="1"/>
</dbReference>
<keyword evidence="8 10" id="KW-0464">Manganese</keyword>
<dbReference type="CDD" id="cd09634">
    <property type="entry name" value="Cas1_I-II-III"/>
    <property type="match status" value="1"/>
</dbReference>
<organism evidence="11 12">
    <name type="scientific">Candidatus Scalindua rubra</name>
    <dbReference type="NCBI Taxonomy" id="1872076"/>
    <lineage>
        <taxon>Bacteria</taxon>
        <taxon>Pseudomonadati</taxon>
        <taxon>Planctomycetota</taxon>
        <taxon>Candidatus Brocadiia</taxon>
        <taxon>Candidatus Brocadiales</taxon>
        <taxon>Candidatus Scalinduaceae</taxon>
        <taxon>Candidatus Scalindua</taxon>
    </lineage>
</organism>
<reference evidence="11 12" key="1">
    <citation type="submission" date="2016-07" db="EMBL/GenBank/DDBJ databases">
        <title>Draft genome of Scalindua rubra, obtained from a brine-seawater interface in the Red Sea, sheds light on salt adaptation in anammox bacteria.</title>
        <authorList>
            <person name="Speth D.R."/>
            <person name="Lagkouvardos I."/>
            <person name="Wang Y."/>
            <person name="Qian P.-Y."/>
            <person name="Dutilh B.E."/>
            <person name="Jetten M.S."/>
        </authorList>
    </citation>
    <scope>NUCLEOTIDE SEQUENCE [LARGE SCALE GENOMIC DNA]</scope>
    <source>
        <strain evidence="11">BSI-1</strain>
    </source>
</reference>
<evidence type="ECO:0000256" key="5">
    <source>
        <dbReference type="ARBA" id="ARBA00022842"/>
    </source>
</evidence>
<keyword evidence="6 10" id="KW-0051">Antiviral defense</keyword>
<accession>A0A1E3X9P7</accession>
<dbReference type="EC" id="3.1.-.-" evidence="10"/>
<dbReference type="AlphaFoldDB" id="A0A1E3X9P7"/>
<protein>
    <recommendedName>
        <fullName evidence="10">CRISPR-associated endonuclease Cas1</fullName>
        <ecNumber evidence="10">3.1.-.-</ecNumber>
    </recommendedName>
</protein>
<dbReference type="EMBL" id="MAYW01000068">
    <property type="protein sequence ID" value="ODS32309.1"/>
    <property type="molecule type" value="Genomic_DNA"/>
</dbReference>
<comment type="similarity">
    <text evidence="10">Belongs to the CRISPR-associated endonuclease Cas1 family.</text>
</comment>
<keyword evidence="1 10" id="KW-0540">Nuclease</keyword>
<feature type="binding site" evidence="10">
    <location>
        <position position="158"/>
    </location>
    <ligand>
        <name>Mn(2+)</name>
        <dbReference type="ChEBI" id="CHEBI:29035"/>
    </ligand>
</feature>
<dbReference type="InterPro" id="IPR042206">
    <property type="entry name" value="CRISPR-assoc_Cas1_C"/>
</dbReference>